<dbReference type="Gene3D" id="3.40.50.720">
    <property type="entry name" value="NAD(P)-binding Rossmann-like Domain"/>
    <property type="match status" value="1"/>
</dbReference>
<dbReference type="InterPro" id="IPR013149">
    <property type="entry name" value="ADH-like_C"/>
</dbReference>
<evidence type="ECO:0000259" key="1">
    <source>
        <dbReference type="SMART" id="SM00829"/>
    </source>
</evidence>
<name>A0AA38SFC4_9PEZI</name>
<dbReference type="InterPro" id="IPR013154">
    <property type="entry name" value="ADH-like_N"/>
</dbReference>
<dbReference type="PANTHER" id="PTHR45033">
    <property type="match status" value="1"/>
</dbReference>
<dbReference type="Pfam" id="PF00107">
    <property type="entry name" value="ADH_zinc_N"/>
    <property type="match status" value="1"/>
</dbReference>
<dbReference type="PANTHER" id="PTHR45033:SF2">
    <property type="entry name" value="ZINC-TYPE ALCOHOL DEHYDROGENASE-LIKE PROTEIN C1773.06C"/>
    <property type="match status" value="1"/>
</dbReference>
<proteinExistence type="predicted"/>
<keyword evidence="3" id="KW-1185">Reference proteome</keyword>
<dbReference type="InterPro" id="IPR020843">
    <property type="entry name" value="ER"/>
</dbReference>
<evidence type="ECO:0000313" key="3">
    <source>
        <dbReference type="Proteomes" id="UP001174691"/>
    </source>
</evidence>
<dbReference type="Pfam" id="PF08240">
    <property type="entry name" value="ADH_N"/>
    <property type="match status" value="1"/>
</dbReference>
<sequence>MAHQHMQWVLATTESAADLEYVSASVPSDLGENQVLVEMRAASLNYRDLAIIKGSYPTTRAVPKTVPGSDGSGVVKAVGPGVSSFKVGDKVMMHLVPDATEDSLPRFEAISSGLGQSSDGTLRELAIFSQGGLVRMPDNMTFEQAATLPCSGLTAWNALMGLRGRELKAGDHVLVQGTGGVSIAALQFAVAAGATVVATTGKEANRKRLESLGASHVVNYRTEPAWGDLVRSLTPESRGFDHVIDIGGHSTLGESLKAVRLDGIISLVGLLGSGDVQVDMLRALWSLCIVRGVLLGSKAMFRDMVAFCEEKDVHPALDDVVFGLDRAREAYERLEKQQHFSKVVIKIS</sequence>
<comment type="caution">
    <text evidence="2">The sequence shown here is derived from an EMBL/GenBank/DDBJ whole genome shotgun (WGS) entry which is preliminary data.</text>
</comment>
<dbReference type="InterPro" id="IPR052711">
    <property type="entry name" value="Zinc_ADH-like"/>
</dbReference>
<feature type="domain" description="Enoyl reductase (ER)" evidence="1">
    <location>
        <begin position="14"/>
        <end position="345"/>
    </location>
</feature>
<dbReference type="InterPro" id="IPR036291">
    <property type="entry name" value="NAD(P)-bd_dom_sf"/>
</dbReference>
<dbReference type="Proteomes" id="UP001174691">
    <property type="component" value="Unassembled WGS sequence"/>
</dbReference>
<evidence type="ECO:0000313" key="2">
    <source>
        <dbReference type="EMBL" id="KAJ9165810.1"/>
    </source>
</evidence>
<dbReference type="EMBL" id="JANBVN010000001">
    <property type="protein sequence ID" value="KAJ9165810.1"/>
    <property type="molecule type" value="Genomic_DNA"/>
</dbReference>
<organism evidence="2 3">
    <name type="scientific">Coniochaeta hoffmannii</name>
    <dbReference type="NCBI Taxonomy" id="91930"/>
    <lineage>
        <taxon>Eukaryota</taxon>
        <taxon>Fungi</taxon>
        <taxon>Dikarya</taxon>
        <taxon>Ascomycota</taxon>
        <taxon>Pezizomycotina</taxon>
        <taxon>Sordariomycetes</taxon>
        <taxon>Sordariomycetidae</taxon>
        <taxon>Coniochaetales</taxon>
        <taxon>Coniochaetaceae</taxon>
        <taxon>Coniochaeta</taxon>
    </lineage>
</organism>
<reference evidence="2" key="1">
    <citation type="submission" date="2022-07" db="EMBL/GenBank/DDBJ databases">
        <title>Fungi with potential for degradation of polypropylene.</title>
        <authorList>
            <person name="Gostincar C."/>
        </authorList>
    </citation>
    <scope>NUCLEOTIDE SEQUENCE</scope>
    <source>
        <strain evidence="2">EXF-13287</strain>
    </source>
</reference>
<protein>
    <submittedName>
        <fullName evidence="2">Alcohol dehydrogenase superfamily, zinc-type</fullName>
    </submittedName>
</protein>
<dbReference type="SMART" id="SM00829">
    <property type="entry name" value="PKS_ER"/>
    <property type="match status" value="1"/>
</dbReference>
<gene>
    <name evidence="2" type="ORF">NKR19_g71</name>
</gene>
<dbReference type="AlphaFoldDB" id="A0AA38SFC4"/>
<dbReference type="InterPro" id="IPR011032">
    <property type="entry name" value="GroES-like_sf"/>
</dbReference>
<accession>A0AA38SFC4</accession>
<dbReference type="Gene3D" id="3.90.180.10">
    <property type="entry name" value="Medium-chain alcohol dehydrogenases, catalytic domain"/>
    <property type="match status" value="1"/>
</dbReference>
<dbReference type="SUPFAM" id="SSF51735">
    <property type="entry name" value="NAD(P)-binding Rossmann-fold domains"/>
    <property type="match status" value="1"/>
</dbReference>
<dbReference type="SUPFAM" id="SSF50129">
    <property type="entry name" value="GroES-like"/>
    <property type="match status" value="1"/>
</dbReference>
<dbReference type="CDD" id="cd08276">
    <property type="entry name" value="MDR7"/>
    <property type="match status" value="1"/>
</dbReference>
<dbReference type="GO" id="GO:0016491">
    <property type="term" value="F:oxidoreductase activity"/>
    <property type="evidence" value="ECO:0007669"/>
    <property type="project" value="InterPro"/>
</dbReference>